<dbReference type="InterPro" id="IPR044751">
    <property type="entry name" value="Ion_transp-like_CBS"/>
</dbReference>
<reference evidence="14 15" key="1">
    <citation type="submission" date="2018-05" db="EMBL/GenBank/DDBJ databases">
        <title>Leucothrix arctica sp. nov., isolated from Arctic seawater.</title>
        <authorList>
            <person name="Choi A."/>
            <person name="Baek K."/>
        </authorList>
    </citation>
    <scope>NUCLEOTIDE SEQUENCE [LARGE SCALE GENOMIC DNA]</scope>
    <source>
        <strain evidence="14 15">IMCC9719</strain>
    </source>
</reference>
<dbReference type="SUPFAM" id="SSF56176">
    <property type="entry name" value="FAD-binding/transporter-associated domain-like"/>
    <property type="match status" value="1"/>
</dbReference>
<dbReference type="GO" id="GO:0050660">
    <property type="term" value="F:flavin adenine dinucleotide binding"/>
    <property type="evidence" value="ECO:0007669"/>
    <property type="project" value="InterPro"/>
</dbReference>
<evidence type="ECO:0000259" key="13">
    <source>
        <dbReference type="PROSITE" id="PS51846"/>
    </source>
</evidence>
<keyword evidence="8 10" id="KW-0472">Membrane</keyword>
<evidence type="ECO:0000256" key="4">
    <source>
        <dbReference type="ARBA" id="ARBA00022692"/>
    </source>
</evidence>
<feature type="transmembrane region" description="Helical" evidence="11">
    <location>
        <begin position="6"/>
        <end position="33"/>
    </location>
</feature>
<feature type="domain" description="CNNM transmembrane" evidence="13">
    <location>
        <begin position="2"/>
        <end position="190"/>
    </location>
</feature>
<evidence type="ECO:0000256" key="8">
    <source>
        <dbReference type="ARBA" id="ARBA00023136"/>
    </source>
</evidence>
<comment type="similarity">
    <text evidence="2">Belongs to the UPF0053 family.</text>
</comment>
<evidence type="ECO:0000256" key="1">
    <source>
        <dbReference type="ARBA" id="ARBA00004651"/>
    </source>
</evidence>
<keyword evidence="4 10" id="KW-0812">Transmembrane</keyword>
<dbReference type="CDD" id="cd04590">
    <property type="entry name" value="CBS_pair_CorC_HlyC_assoc"/>
    <property type="match status" value="1"/>
</dbReference>
<dbReference type="InterPro" id="IPR000644">
    <property type="entry name" value="CBS_dom"/>
</dbReference>
<feature type="transmembrane region" description="Helical" evidence="11">
    <location>
        <begin position="61"/>
        <end position="85"/>
    </location>
</feature>
<feature type="domain" description="CBS" evidence="12">
    <location>
        <begin position="273"/>
        <end position="330"/>
    </location>
</feature>
<dbReference type="InterPro" id="IPR002550">
    <property type="entry name" value="CNNM"/>
</dbReference>
<dbReference type="PROSITE" id="PS51371">
    <property type="entry name" value="CBS"/>
    <property type="match status" value="1"/>
</dbReference>
<dbReference type="InterPro" id="IPR046342">
    <property type="entry name" value="CBS_dom_sf"/>
</dbReference>
<dbReference type="SMART" id="SM01091">
    <property type="entry name" value="CorC_HlyC"/>
    <property type="match status" value="1"/>
</dbReference>
<dbReference type="InterPro" id="IPR016169">
    <property type="entry name" value="FAD-bd_PCMH_sub2"/>
</dbReference>
<name>A0A317C7I8_9GAMM</name>
<dbReference type="Pfam" id="PF03471">
    <property type="entry name" value="CorC_HlyC"/>
    <property type="match status" value="1"/>
</dbReference>
<comment type="caution">
    <text evidence="14">The sequence shown here is derived from an EMBL/GenBank/DDBJ whole genome shotgun (WGS) entry which is preliminary data.</text>
</comment>
<dbReference type="Gene3D" id="3.30.465.10">
    <property type="match status" value="1"/>
</dbReference>
<evidence type="ECO:0000256" key="9">
    <source>
        <dbReference type="PROSITE-ProRule" id="PRU00703"/>
    </source>
</evidence>
<evidence type="ECO:0000256" key="2">
    <source>
        <dbReference type="ARBA" id="ARBA00006337"/>
    </source>
</evidence>
<evidence type="ECO:0000256" key="5">
    <source>
        <dbReference type="ARBA" id="ARBA00022737"/>
    </source>
</evidence>
<evidence type="ECO:0000256" key="10">
    <source>
        <dbReference type="PROSITE-ProRule" id="PRU01193"/>
    </source>
</evidence>
<protein>
    <submittedName>
        <fullName evidence="14">Magnesium/cobalt efflux protein</fullName>
    </submittedName>
</protein>
<comment type="subcellular location">
    <subcellularLocation>
        <location evidence="1">Cell membrane</location>
        <topology evidence="1">Multi-pass membrane protein</topology>
    </subcellularLocation>
</comment>
<dbReference type="PANTHER" id="PTHR22777:SF32">
    <property type="entry name" value="UPF0053 INNER MEMBRANE PROTEIN YFJD"/>
    <property type="match status" value="1"/>
</dbReference>
<accession>A0A317C7I8</accession>
<evidence type="ECO:0000259" key="12">
    <source>
        <dbReference type="PROSITE" id="PS51371"/>
    </source>
</evidence>
<dbReference type="Pfam" id="PF01595">
    <property type="entry name" value="CNNM"/>
    <property type="match status" value="1"/>
</dbReference>
<dbReference type="Proteomes" id="UP000245506">
    <property type="component" value="Unassembled WGS sequence"/>
</dbReference>
<evidence type="ECO:0000256" key="11">
    <source>
        <dbReference type="SAM" id="Phobius"/>
    </source>
</evidence>
<evidence type="ECO:0000256" key="7">
    <source>
        <dbReference type="ARBA" id="ARBA00023122"/>
    </source>
</evidence>
<dbReference type="PANTHER" id="PTHR22777">
    <property type="entry name" value="HEMOLYSIN-RELATED"/>
    <property type="match status" value="1"/>
</dbReference>
<keyword evidence="6 10" id="KW-1133">Transmembrane helix</keyword>
<organism evidence="14 15">
    <name type="scientific">Leucothrix arctica</name>
    <dbReference type="NCBI Taxonomy" id="1481894"/>
    <lineage>
        <taxon>Bacteria</taxon>
        <taxon>Pseudomonadati</taxon>
        <taxon>Pseudomonadota</taxon>
        <taxon>Gammaproteobacteria</taxon>
        <taxon>Thiotrichales</taxon>
        <taxon>Thiotrichaceae</taxon>
        <taxon>Leucothrix</taxon>
    </lineage>
</organism>
<keyword evidence="5" id="KW-0677">Repeat</keyword>
<dbReference type="Pfam" id="PF00571">
    <property type="entry name" value="CBS"/>
    <property type="match status" value="1"/>
</dbReference>
<dbReference type="Gene3D" id="3.10.580.10">
    <property type="entry name" value="CBS-domain"/>
    <property type="match status" value="1"/>
</dbReference>
<feature type="transmembrane region" description="Helical" evidence="11">
    <location>
        <begin position="91"/>
        <end position="110"/>
    </location>
</feature>
<keyword evidence="7 9" id="KW-0129">CBS domain</keyword>
<evidence type="ECO:0000313" key="14">
    <source>
        <dbReference type="EMBL" id="PWQ94257.1"/>
    </source>
</evidence>
<gene>
    <name evidence="14" type="ORF">DKT75_16845</name>
</gene>
<sequence length="426" mass="47132">MDSIPLGLLFFILFVLFLLSAFFSGSETALMALNRYKLKHLVKHNKGARLASKLLEEPDRLIGLILLGNNLVNILITQLATLIGFRLAGNLGVGLATGALTIMLLIFAEVTPKTIAALKSEAVAFPSAYVYTPLLKVAYPLVWLINLAANAIVRLFGVDPKDANLESLNHEELKAVVSESGDNIPATHQDMLVSVLDMQSTTVEDIMIARTDVTGINIDDDWNDIEEQILHTHYTRLLIYQGQLDNVLGFVNIRSLLPLLHEDRLSRDDLTETIRPAYFTPAGTVLTQQLINFQSEKRRAAIVVDEYGEIQGIVTLEDIMEEIVGAFSPTLFNGELIPQDDGTIWVDGSMHTRELNRQLNIELPTDGAKTVNGLITEHLGSLPAPGVTVLINGYPLEIRQTRNNAVKTLILYPRIERYIMADNDDG</sequence>
<proteinExistence type="inferred from homology"/>
<dbReference type="SUPFAM" id="SSF54631">
    <property type="entry name" value="CBS-domain pair"/>
    <property type="match status" value="1"/>
</dbReference>
<dbReference type="InterPro" id="IPR036318">
    <property type="entry name" value="FAD-bd_PCMH-like_sf"/>
</dbReference>
<evidence type="ECO:0000256" key="6">
    <source>
        <dbReference type="ARBA" id="ARBA00022989"/>
    </source>
</evidence>
<dbReference type="EMBL" id="QGKL01000041">
    <property type="protein sequence ID" value="PWQ94257.1"/>
    <property type="molecule type" value="Genomic_DNA"/>
</dbReference>
<dbReference type="PROSITE" id="PS51846">
    <property type="entry name" value="CNNM"/>
    <property type="match status" value="1"/>
</dbReference>
<dbReference type="AlphaFoldDB" id="A0A317C7I8"/>
<keyword evidence="15" id="KW-1185">Reference proteome</keyword>
<dbReference type="InterPro" id="IPR005170">
    <property type="entry name" value="Transptr-assoc_dom"/>
</dbReference>
<keyword evidence="3" id="KW-1003">Cell membrane</keyword>
<dbReference type="GO" id="GO:0005886">
    <property type="term" value="C:plasma membrane"/>
    <property type="evidence" value="ECO:0007669"/>
    <property type="project" value="UniProtKB-SubCell"/>
</dbReference>
<dbReference type="OrthoDB" id="9797674at2"/>
<evidence type="ECO:0000313" key="15">
    <source>
        <dbReference type="Proteomes" id="UP000245506"/>
    </source>
</evidence>
<evidence type="ECO:0000256" key="3">
    <source>
        <dbReference type="ARBA" id="ARBA00022475"/>
    </source>
</evidence>